<dbReference type="AlphaFoldDB" id="A0A1L0FG73"/>
<evidence type="ECO:0000256" key="1">
    <source>
        <dbReference type="ARBA" id="ARBA00007913"/>
    </source>
</evidence>
<dbReference type="EMBL" id="FQNF01000009">
    <property type="protein sequence ID" value="SGZ38590.1"/>
    <property type="molecule type" value="Genomic_DNA"/>
</dbReference>
<dbReference type="GO" id="GO:0001147">
    <property type="term" value="F:transcription termination site sequence-specific DNA binding"/>
    <property type="evidence" value="ECO:0007669"/>
    <property type="project" value="TreeGrafter"/>
</dbReference>
<sequence length="345" mass="39186">MYGAKQVIMVGDPNQLPPTVISRVAANSNYNKSLFSRLVTVNSPYLLNIQYRMHPEISKFPSERFYGSRLKNGPSMDAVNHQPWFKERIFKPYIFFSVVDSIESKSITKSLSNTVEAKFVVNLVNTLLQRYSIGHGGKANASKQKTSFKNQICIVSPYKEQIQLIRSLFIKKFGSTILETVSVETVDSFQGQEKTIIIFSCVRSSSKSTSIGFLRDFRKLNVALTRGKSNMWIVGNDNMLINDKLWGSLIRDAEQRGCKMTKAFFEKIKNTNEEEAKNIDNKFLSINSNNKETIEPINKKQVDDSKNLQSYKGRCVDEGIEYEDDGCGLTSKFKDLDIQKSVVTK</sequence>
<accession>A0A1L0FG73</accession>
<evidence type="ECO:0000259" key="6">
    <source>
        <dbReference type="Pfam" id="PF13087"/>
    </source>
</evidence>
<dbReference type="FunFam" id="3.40.50.300:FF:000326">
    <property type="entry name" value="P-loop containing nucleoside triphosphate hydrolase"/>
    <property type="match status" value="1"/>
</dbReference>
<organism evidence="7 8">
    <name type="scientific">Hanseniaspora guilliermondii</name>
    <dbReference type="NCBI Taxonomy" id="56406"/>
    <lineage>
        <taxon>Eukaryota</taxon>
        <taxon>Fungi</taxon>
        <taxon>Dikarya</taxon>
        <taxon>Ascomycota</taxon>
        <taxon>Saccharomycotina</taxon>
        <taxon>Saccharomycetes</taxon>
        <taxon>Saccharomycodales</taxon>
        <taxon>Saccharomycodaceae</taxon>
        <taxon>Hanseniaspora</taxon>
    </lineage>
</organism>
<dbReference type="GO" id="GO:0016787">
    <property type="term" value="F:hydrolase activity"/>
    <property type="evidence" value="ECO:0007669"/>
    <property type="project" value="UniProtKB-KW"/>
</dbReference>
<protein>
    <recommendedName>
        <fullName evidence="6">DNA2/NAM7 helicase-like C-terminal domain-containing protein</fullName>
    </recommendedName>
</protein>
<evidence type="ECO:0000256" key="5">
    <source>
        <dbReference type="ARBA" id="ARBA00022840"/>
    </source>
</evidence>
<dbReference type="GO" id="GO:0005524">
    <property type="term" value="F:ATP binding"/>
    <property type="evidence" value="ECO:0007669"/>
    <property type="project" value="UniProtKB-KW"/>
</dbReference>
<proteinExistence type="inferred from homology"/>
<keyword evidence="2" id="KW-0547">Nucleotide-binding</keyword>
<evidence type="ECO:0000256" key="4">
    <source>
        <dbReference type="ARBA" id="ARBA00022806"/>
    </source>
</evidence>
<dbReference type="GO" id="GO:0005694">
    <property type="term" value="C:chromosome"/>
    <property type="evidence" value="ECO:0007669"/>
    <property type="project" value="UniProtKB-ARBA"/>
</dbReference>
<dbReference type="GO" id="GO:0016604">
    <property type="term" value="C:nuclear body"/>
    <property type="evidence" value="ECO:0007669"/>
    <property type="project" value="TreeGrafter"/>
</dbReference>
<evidence type="ECO:0000256" key="2">
    <source>
        <dbReference type="ARBA" id="ARBA00022741"/>
    </source>
</evidence>
<comment type="similarity">
    <text evidence="1">Belongs to the DNA2/NAM7 helicase family.</text>
</comment>
<keyword evidence="3" id="KW-0378">Hydrolase</keyword>
<keyword evidence="4" id="KW-0347">Helicase</keyword>
<dbReference type="PANTHER" id="PTHR10887:SF495">
    <property type="entry name" value="HELICASE SENATAXIN ISOFORM X1-RELATED"/>
    <property type="match status" value="1"/>
</dbReference>
<evidence type="ECO:0000313" key="7">
    <source>
        <dbReference type="EMBL" id="SGZ38590.1"/>
    </source>
</evidence>
<dbReference type="InterPro" id="IPR041679">
    <property type="entry name" value="DNA2/NAM7-like_C"/>
</dbReference>
<name>A0A1L0FG73_9ASCO</name>
<dbReference type="OrthoDB" id="6513042at2759"/>
<dbReference type="Pfam" id="PF13087">
    <property type="entry name" value="AAA_12"/>
    <property type="match status" value="1"/>
</dbReference>
<keyword evidence="5" id="KW-0067">ATP-binding</keyword>
<dbReference type="Gene3D" id="3.40.50.300">
    <property type="entry name" value="P-loop containing nucleotide triphosphate hydrolases"/>
    <property type="match status" value="2"/>
</dbReference>
<evidence type="ECO:0000313" key="8">
    <source>
        <dbReference type="Proteomes" id="UP000183365"/>
    </source>
</evidence>
<dbReference type="SUPFAM" id="SSF52540">
    <property type="entry name" value="P-loop containing nucleoside triphosphate hydrolases"/>
    <property type="match status" value="1"/>
</dbReference>
<dbReference type="Proteomes" id="UP000183365">
    <property type="component" value="Unassembled WGS sequence"/>
</dbReference>
<dbReference type="CDD" id="cd18808">
    <property type="entry name" value="SF1_C_Upf1"/>
    <property type="match status" value="1"/>
</dbReference>
<dbReference type="InterPro" id="IPR045055">
    <property type="entry name" value="DNA2/NAM7-like"/>
</dbReference>
<feature type="domain" description="DNA2/NAM7 helicase-like C-terminal" evidence="6">
    <location>
        <begin position="30"/>
        <end position="237"/>
    </location>
</feature>
<dbReference type="GO" id="GO:0006369">
    <property type="term" value="P:termination of RNA polymerase II transcription"/>
    <property type="evidence" value="ECO:0007669"/>
    <property type="project" value="TreeGrafter"/>
</dbReference>
<dbReference type="InterPro" id="IPR047187">
    <property type="entry name" value="SF1_C_Upf1"/>
</dbReference>
<reference evidence="8" key="1">
    <citation type="submission" date="2016-11" db="EMBL/GenBank/DDBJ databases">
        <authorList>
            <person name="Guldener U."/>
        </authorList>
    </citation>
    <scope>NUCLEOTIDE SEQUENCE [LARGE SCALE GENOMIC DNA]</scope>
</reference>
<dbReference type="VEuPathDB" id="FungiDB:HGUI_00790"/>
<dbReference type="GO" id="GO:0004386">
    <property type="term" value="F:helicase activity"/>
    <property type="evidence" value="ECO:0007669"/>
    <property type="project" value="UniProtKB-KW"/>
</dbReference>
<evidence type="ECO:0000256" key="3">
    <source>
        <dbReference type="ARBA" id="ARBA00022801"/>
    </source>
</evidence>
<dbReference type="PANTHER" id="PTHR10887">
    <property type="entry name" value="DNA2/NAM7 HELICASE FAMILY"/>
    <property type="match status" value="1"/>
</dbReference>
<dbReference type="InterPro" id="IPR027417">
    <property type="entry name" value="P-loop_NTPase"/>
</dbReference>
<keyword evidence="8" id="KW-1185">Reference proteome</keyword>
<gene>
    <name evidence="7" type="ORF">HGUI_00790</name>
</gene>